<gene>
    <name evidence="1" type="ORF">Fmac_018814</name>
</gene>
<name>A0ABD1M6Q2_9FABA</name>
<accession>A0ABD1M6Q2</accession>
<reference evidence="1 2" key="1">
    <citation type="submission" date="2024-08" db="EMBL/GenBank/DDBJ databases">
        <title>Insights into the chromosomal genome structure of Flemingia macrophylla.</title>
        <authorList>
            <person name="Ding Y."/>
            <person name="Zhao Y."/>
            <person name="Bi W."/>
            <person name="Wu M."/>
            <person name="Zhao G."/>
            <person name="Gong Y."/>
            <person name="Li W."/>
            <person name="Zhang P."/>
        </authorList>
    </citation>
    <scope>NUCLEOTIDE SEQUENCE [LARGE SCALE GENOMIC DNA]</scope>
    <source>
        <strain evidence="1">DYQJB</strain>
        <tissue evidence="1">Leaf</tissue>
    </source>
</reference>
<dbReference type="EMBL" id="JBGMDY010000006">
    <property type="protein sequence ID" value="KAL2331233.1"/>
    <property type="molecule type" value="Genomic_DNA"/>
</dbReference>
<organism evidence="1 2">
    <name type="scientific">Flemingia macrophylla</name>
    <dbReference type="NCBI Taxonomy" id="520843"/>
    <lineage>
        <taxon>Eukaryota</taxon>
        <taxon>Viridiplantae</taxon>
        <taxon>Streptophyta</taxon>
        <taxon>Embryophyta</taxon>
        <taxon>Tracheophyta</taxon>
        <taxon>Spermatophyta</taxon>
        <taxon>Magnoliopsida</taxon>
        <taxon>eudicotyledons</taxon>
        <taxon>Gunneridae</taxon>
        <taxon>Pentapetalae</taxon>
        <taxon>rosids</taxon>
        <taxon>fabids</taxon>
        <taxon>Fabales</taxon>
        <taxon>Fabaceae</taxon>
        <taxon>Papilionoideae</taxon>
        <taxon>50 kb inversion clade</taxon>
        <taxon>NPAAA clade</taxon>
        <taxon>indigoferoid/millettioid clade</taxon>
        <taxon>Phaseoleae</taxon>
        <taxon>Flemingia</taxon>
    </lineage>
</organism>
<comment type="caution">
    <text evidence="1">The sequence shown here is derived from an EMBL/GenBank/DDBJ whole genome shotgun (WGS) entry which is preliminary data.</text>
</comment>
<evidence type="ECO:0000313" key="2">
    <source>
        <dbReference type="Proteomes" id="UP001603857"/>
    </source>
</evidence>
<keyword evidence="2" id="KW-1185">Reference proteome</keyword>
<dbReference type="Proteomes" id="UP001603857">
    <property type="component" value="Unassembled WGS sequence"/>
</dbReference>
<evidence type="ECO:0000313" key="1">
    <source>
        <dbReference type="EMBL" id="KAL2331233.1"/>
    </source>
</evidence>
<protein>
    <submittedName>
        <fullName evidence="1">Uncharacterized protein</fullName>
    </submittedName>
</protein>
<sequence length="51" mass="6145">MMVLQNPVCINLRNLNIEIRFLVGSHEFQQINICRSQHYFALNYFKTLFNI</sequence>
<dbReference type="AlphaFoldDB" id="A0ABD1M6Q2"/>
<proteinExistence type="predicted"/>